<dbReference type="SUPFAM" id="SSF50129">
    <property type="entry name" value="GroES-like"/>
    <property type="match status" value="1"/>
</dbReference>
<evidence type="ECO:0000256" key="14">
    <source>
        <dbReference type="ARBA" id="ARBA00023052"/>
    </source>
</evidence>
<dbReference type="InterPro" id="IPR011032">
    <property type="entry name" value="GroES-like_sf"/>
</dbReference>
<dbReference type="Proteomes" id="UP000006701">
    <property type="component" value="Unassembled WGS sequence"/>
</dbReference>
<evidence type="ECO:0000256" key="12">
    <source>
        <dbReference type="ARBA" id="ARBA00023002"/>
    </source>
</evidence>
<dbReference type="Pfam" id="PF02775">
    <property type="entry name" value="TPP_enzyme_C"/>
    <property type="match status" value="1"/>
</dbReference>
<comment type="cofactor">
    <cofactor evidence="2">
        <name>Zn(2+)</name>
        <dbReference type="ChEBI" id="CHEBI:29105"/>
    </cofactor>
</comment>
<dbReference type="GO" id="GO:0000287">
    <property type="term" value="F:magnesium ion binding"/>
    <property type="evidence" value="ECO:0007669"/>
    <property type="project" value="InterPro"/>
</dbReference>
<evidence type="ECO:0000256" key="6">
    <source>
        <dbReference type="ARBA" id="ARBA00013202"/>
    </source>
</evidence>
<keyword evidence="12" id="KW-0560">Oxidoreductase</keyword>
<keyword evidence="20" id="KW-1185">Reference proteome</keyword>
<keyword evidence="14 16" id="KW-0786">Thiamine pyrophosphate</keyword>
<evidence type="ECO:0000256" key="10">
    <source>
        <dbReference type="ARBA" id="ARBA00022833"/>
    </source>
</evidence>
<dbReference type="InterPro" id="IPR036291">
    <property type="entry name" value="NAD(P)-bd_dom_sf"/>
</dbReference>
<evidence type="ECO:0000256" key="7">
    <source>
        <dbReference type="ARBA" id="ARBA00014422"/>
    </source>
</evidence>
<feature type="domain" description="Enoyl reductase (ER)" evidence="18">
    <location>
        <begin position="2"/>
        <end position="262"/>
    </location>
</feature>
<dbReference type="Pfam" id="PF00205">
    <property type="entry name" value="TPP_enzyme_M"/>
    <property type="match status" value="1"/>
</dbReference>
<dbReference type="CDD" id="cd07038">
    <property type="entry name" value="TPP_PYR_PDC_IPDC_like"/>
    <property type="match status" value="1"/>
</dbReference>
<proteinExistence type="inferred from homology"/>
<dbReference type="Pfam" id="PF00107">
    <property type="entry name" value="ADH_zinc_N"/>
    <property type="match status" value="1"/>
</dbReference>
<dbReference type="Pfam" id="PF02776">
    <property type="entry name" value="TPP_enzyme_N"/>
    <property type="match status" value="1"/>
</dbReference>
<evidence type="ECO:0000256" key="13">
    <source>
        <dbReference type="ARBA" id="ARBA00023027"/>
    </source>
</evidence>
<gene>
    <name evidence="19" type="ORF">ACLA_099400</name>
</gene>
<comment type="cofactor">
    <cofactor evidence="3">
        <name>thiamine diphosphate</name>
        <dbReference type="ChEBI" id="CHEBI:58937"/>
    </cofactor>
</comment>
<dbReference type="VEuPathDB" id="FungiDB:ACLA_099400"/>
<dbReference type="eggNOG" id="KOG0023">
    <property type="taxonomic scope" value="Eukaryota"/>
</dbReference>
<dbReference type="AlphaFoldDB" id="A1CN58"/>
<keyword evidence="15" id="KW-0456">Lyase</keyword>
<comment type="catalytic activity">
    <reaction evidence="1">
        <text>a 2-oxocarboxylate + H(+) = an aldehyde + CO2</text>
        <dbReference type="Rhea" id="RHEA:11628"/>
        <dbReference type="ChEBI" id="CHEBI:15378"/>
        <dbReference type="ChEBI" id="CHEBI:16526"/>
        <dbReference type="ChEBI" id="CHEBI:17478"/>
        <dbReference type="ChEBI" id="CHEBI:35179"/>
        <dbReference type="EC" id="4.1.1.1"/>
    </reaction>
</comment>
<dbReference type="InterPro" id="IPR012001">
    <property type="entry name" value="Thiamin_PyroP_enz_TPP-bd_dom"/>
</dbReference>
<dbReference type="GO" id="GO:0004022">
    <property type="term" value="F:alcohol dehydrogenase (NAD+) activity"/>
    <property type="evidence" value="ECO:0007669"/>
    <property type="project" value="UniProtKB-ARBA"/>
</dbReference>
<sequence>MSRTYKSGTGLVSRTCGQCDDCSRGDNLLCPQAEFSGCTADGTFQQYGICKAENAVRIPDAIPLETAAPILCAGVTVYKALKESNLRPGQTVAIVGAGGGLGTLACQYAKACGYRVLALSSGASKKAMCIDQLGVDYFIDYATSPDVVSEVKSVTGGGVHAAIVVATVVAPFQQALEYIRGGGTLVAVGLIPGAITSDIFSLITRKLTIKGSYVGTRQETEEALAVLAHAGFRVQYDVRELFELPDVFESMEQGKLQGRTVLKIPTRKPVSGNLSMGLAPSLFSENEHNIGTHLAYRLEELGALHYFTVPGDFNLILIDQLLKNQSLTMVGCCNELNAGYAADGYARSSPSGIAVIVVTFMVGGLSVINAVAGAYSDRLKVIVISGCPKEDTFGQDGPIHHTLGLPDRDHTLRMFQEVTTAAVRLDTKQNPTELLDRTINRCIEDSLPVYIEIPSDLSTFPCSAPGPLVHTRLATGTSSELGPWLDVFLRSWKEAKKAVVMIGSQSRGAISTELLVALAEKLGCPVCCQPDGKSLFPETHPQFVGTFWGSASTPGCEEIVLESDLWIVLGGRWNDFHNPGNKFDLTSDSRQILDLKTGRTNTPNGKFFGGIPLHEIVTAIVDSDVERDLGMRHSISFIADQADVNGLSNETAPLTMASILHSIQDMLRGNDTLIAETGESWFNSQMIRLPRGADYQMQMMYGSIGWSLPAALGCQLAKSEGRAVLLMGDGSLQMTAQEISTMIRMRANPVIFIFNNLGYRIESAFHDGPYNYIANWNYAALASVFQNAAHAIDRANPFVPLTSSHPGLLAMQIKTNGELFMALERVQQEPDKLAVLECCIHPSDISPLLVRFGQAVFSGRE</sequence>
<dbReference type="InterPro" id="IPR012000">
    <property type="entry name" value="Thiamin_PyroP_enz_cen_dom"/>
</dbReference>
<evidence type="ECO:0000256" key="3">
    <source>
        <dbReference type="ARBA" id="ARBA00001964"/>
    </source>
</evidence>
<evidence type="ECO:0000313" key="20">
    <source>
        <dbReference type="Proteomes" id="UP000006701"/>
    </source>
</evidence>
<dbReference type="RefSeq" id="XP_001270421.1">
    <property type="nucleotide sequence ID" value="XM_001270420.1"/>
</dbReference>
<reference evidence="19 20" key="1">
    <citation type="journal article" date="2008" name="PLoS Genet.">
        <title>Genomic islands in the pathogenic filamentous fungus Aspergillus fumigatus.</title>
        <authorList>
            <person name="Fedorova N.D."/>
            <person name="Khaldi N."/>
            <person name="Joardar V.S."/>
            <person name="Maiti R."/>
            <person name="Amedeo P."/>
            <person name="Anderson M.J."/>
            <person name="Crabtree J."/>
            <person name="Silva J.C."/>
            <person name="Badger J.H."/>
            <person name="Albarraq A."/>
            <person name="Angiuoli S."/>
            <person name="Bussey H."/>
            <person name="Bowyer P."/>
            <person name="Cotty P.J."/>
            <person name="Dyer P.S."/>
            <person name="Egan A."/>
            <person name="Galens K."/>
            <person name="Fraser-Liggett C.M."/>
            <person name="Haas B.J."/>
            <person name="Inman J.M."/>
            <person name="Kent R."/>
            <person name="Lemieux S."/>
            <person name="Malavazi I."/>
            <person name="Orvis J."/>
            <person name="Roemer T."/>
            <person name="Ronning C.M."/>
            <person name="Sundaram J.P."/>
            <person name="Sutton G."/>
            <person name="Turner G."/>
            <person name="Venter J.C."/>
            <person name="White O.R."/>
            <person name="Whitty B.R."/>
            <person name="Youngman P."/>
            <person name="Wolfe K.H."/>
            <person name="Goldman G.H."/>
            <person name="Wortman J.R."/>
            <person name="Jiang B."/>
            <person name="Denning D.W."/>
            <person name="Nierman W.C."/>
        </authorList>
    </citation>
    <scope>NUCLEOTIDE SEQUENCE [LARGE SCALE GENOMIC DNA]</scope>
    <source>
        <strain evidence="20">ATCC 1007 / CBS 513.65 / DSM 816 / NCTC 3887 / NRRL 1</strain>
    </source>
</reference>
<evidence type="ECO:0000256" key="16">
    <source>
        <dbReference type="RuleBase" id="RU362132"/>
    </source>
</evidence>
<dbReference type="GO" id="GO:0005829">
    <property type="term" value="C:cytosol"/>
    <property type="evidence" value="ECO:0007669"/>
    <property type="project" value="TreeGrafter"/>
</dbReference>
<dbReference type="SUPFAM" id="SSF51735">
    <property type="entry name" value="NAD(P)-binding Rossmann-fold domains"/>
    <property type="match status" value="1"/>
</dbReference>
<dbReference type="CDD" id="cd02005">
    <property type="entry name" value="TPP_PDC_IPDC"/>
    <property type="match status" value="1"/>
</dbReference>
<dbReference type="InterPro" id="IPR029061">
    <property type="entry name" value="THDP-binding"/>
</dbReference>
<evidence type="ECO:0000256" key="17">
    <source>
        <dbReference type="SAM" id="Phobius"/>
    </source>
</evidence>
<evidence type="ECO:0000256" key="2">
    <source>
        <dbReference type="ARBA" id="ARBA00001947"/>
    </source>
</evidence>
<evidence type="ECO:0000259" key="18">
    <source>
        <dbReference type="SMART" id="SM00829"/>
    </source>
</evidence>
<evidence type="ECO:0000256" key="1">
    <source>
        <dbReference type="ARBA" id="ARBA00001041"/>
    </source>
</evidence>
<name>A1CN58_ASPCL</name>
<keyword evidence="19" id="KW-0670">Pyruvate</keyword>
<keyword evidence="17" id="KW-0472">Membrane</keyword>
<dbReference type="OMA" id="FLECCIQ"/>
<dbReference type="PANTHER" id="PTHR43452">
    <property type="entry name" value="PYRUVATE DECARBOXYLASE"/>
    <property type="match status" value="1"/>
</dbReference>
<dbReference type="GO" id="GO:0004737">
    <property type="term" value="F:pyruvate decarboxylase activity"/>
    <property type="evidence" value="ECO:0007669"/>
    <property type="project" value="UniProtKB-EC"/>
</dbReference>
<dbReference type="GO" id="GO:0030976">
    <property type="term" value="F:thiamine pyrophosphate binding"/>
    <property type="evidence" value="ECO:0007669"/>
    <property type="project" value="InterPro"/>
</dbReference>
<dbReference type="Gene3D" id="3.40.50.1220">
    <property type="entry name" value="TPP-binding domain"/>
    <property type="match status" value="1"/>
</dbReference>
<accession>A1CN58</accession>
<evidence type="ECO:0000256" key="9">
    <source>
        <dbReference type="ARBA" id="ARBA00022793"/>
    </source>
</evidence>
<dbReference type="KEGG" id="act:ACLA_099400"/>
<dbReference type="GO" id="GO:0000949">
    <property type="term" value="P:aromatic amino acid family catabolic process to alcohol via Ehrlich pathway"/>
    <property type="evidence" value="ECO:0007669"/>
    <property type="project" value="TreeGrafter"/>
</dbReference>
<dbReference type="InterPro" id="IPR011766">
    <property type="entry name" value="TPP_enzyme_TPP-bd"/>
</dbReference>
<dbReference type="SUPFAM" id="SSF52518">
    <property type="entry name" value="Thiamin diphosphate-binding fold (THDP-binding)"/>
    <property type="match status" value="2"/>
</dbReference>
<dbReference type="InterPro" id="IPR029035">
    <property type="entry name" value="DHS-like_NAD/FAD-binding_dom"/>
</dbReference>
<dbReference type="OrthoDB" id="3970464at2759"/>
<keyword evidence="8" id="KW-0479">Metal-binding</keyword>
<dbReference type="STRING" id="344612.A1CN58"/>
<dbReference type="InterPro" id="IPR047213">
    <property type="entry name" value="TPP_PYR_PDC_IPDC-like"/>
</dbReference>
<feature type="transmembrane region" description="Helical" evidence="17">
    <location>
        <begin position="353"/>
        <end position="375"/>
    </location>
</feature>
<keyword evidence="17" id="KW-1133">Transmembrane helix</keyword>
<evidence type="ECO:0000313" key="19">
    <source>
        <dbReference type="EMBL" id="EAW08995.1"/>
    </source>
</evidence>
<evidence type="ECO:0000256" key="15">
    <source>
        <dbReference type="ARBA" id="ARBA00023239"/>
    </source>
</evidence>
<dbReference type="Gene3D" id="3.40.50.720">
    <property type="entry name" value="NAD(P)-binding Rossmann-like Domain"/>
    <property type="match status" value="1"/>
</dbReference>
<dbReference type="InterPro" id="IPR047214">
    <property type="entry name" value="TPP_PDC_IPDC"/>
</dbReference>
<evidence type="ECO:0000256" key="11">
    <source>
        <dbReference type="ARBA" id="ARBA00022842"/>
    </source>
</evidence>
<keyword evidence="13" id="KW-0520">NAD</keyword>
<dbReference type="HOGENOM" id="CLU_303462_0_0_1"/>
<dbReference type="SUPFAM" id="SSF52467">
    <property type="entry name" value="DHS-like NAD/FAD-binding domain"/>
    <property type="match status" value="1"/>
</dbReference>
<dbReference type="EMBL" id="DS027058">
    <property type="protein sequence ID" value="EAW08995.1"/>
    <property type="molecule type" value="Genomic_DNA"/>
</dbReference>
<comment type="similarity">
    <text evidence="4 16">Belongs to the TPP enzyme family.</text>
</comment>
<dbReference type="GeneID" id="4702245"/>
<dbReference type="FunFam" id="3.40.50.970:FF:000024">
    <property type="entry name" value="Pyruvate decarboxylase isozyme"/>
    <property type="match status" value="1"/>
</dbReference>
<dbReference type="EC" id="4.1.1.1" evidence="6"/>
<dbReference type="InterPro" id="IPR012110">
    <property type="entry name" value="PDC/IPDC-like"/>
</dbReference>
<keyword evidence="9" id="KW-0210">Decarboxylase</keyword>
<dbReference type="InterPro" id="IPR013149">
    <property type="entry name" value="ADH-like_C"/>
</dbReference>
<organism evidence="19 20">
    <name type="scientific">Aspergillus clavatus (strain ATCC 1007 / CBS 513.65 / DSM 816 / NCTC 3887 / NRRL 1 / QM 1276 / 107)</name>
    <dbReference type="NCBI Taxonomy" id="344612"/>
    <lineage>
        <taxon>Eukaryota</taxon>
        <taxon>Fungi</taxon>
        <taxon>Dikarya</taxon>
        <taxon>Ascomycota</taxon>
        <taxon>Pezizomycotina</taxon>
        <taxon>Eurotiomycetes</taxon>
        <taxon>Eurotiomycetidae</taxon>
        <taxon>Eurotiales</taxon>
        <taxon>Aspergillaceae</taxon>
        <taxon>Aspergillus</taxon>
        <taxon>Aspergillus subgen. Fumigati</taxon>
    </lineage>
</organism>
<keyword evidence="11" id="KW-0460">Magnesium</keyword>
<keyword evidence="10" id="KW-0862">Zinc</keyword>
<evidence type="ECO:0000256" key="8">
    <source>
        <dbReference type="ARBA" id="ARBA00022723"/>
    </source>
</evidence>
<evidence type="ECO:0000256" key="5">
    <source>
        <dbReference type="ARBA" id="ARBA00008072"/>
    </source>
</evidence>
<dbReference type="PANTHER" id="PTHR43452:SF1">
    <property type="entry name" value="PYRUVATE DECARBOXYLASE C186.09-RELATED"/>
    <property type="match status" value="1"/>
</dbReference>
<protein>
    <recommendedName>
        <fullName evidence="7">Pyruvate decarboxylase</fullName>
        <ecNumber evidence="6">4.1.1.1</ecNumber>
    </recommendedName>
</protein>
<evidence type="ECO:0000256" key="4">
    <source>
        <dbReference type="ARBA" id="ARBA00007812"/>
    </source>
</evidence>
<dbReference type="Gene3D" id="3.90.180.10">
    <property type="entry name" value="Medium-chain alcohol dehydrogenases, catalytic domain"/>
    <property type="match status" value="1"/>
</dbReference>
<comment type="similarity">
    <text evidence="5">Belongs to the zinc-containing alcohol dehydrogenase family.</text>
</comment>
<dbReference type="FunFam" id="3.40.50.720:FF:000039">
    <property type="entry name" value="Alcohol dehydrogenase AdhP"/>
    <property type="match status" value="1"/>
</dbReference>
<keyword evidence="17" id="KW-0812">Transmembrane</keyword>
<dbReference type="SMART" id="SM00829">
    <property type="entry name" value="PKS_ER"/>
    <property type="match status" value="1"/>
</dbReference>
<dbReference type="Gene3D" id="3.40.50.970">
    <property type="match status" value="2"/>
</dbReference>
<dbReference type="InterPro" id="IPR020843">
    <property type="entry name" value="ER"/>
</dbReference>
<dbReference type="eggNOG" id="KOG1184">
    <property type="taxonomic scope" value="Eukaryota"/>
</dbReference>